<dbReference type="RefSeq" id="WP_037308388.1">
    <property type="nucleotide sequence ID" value="NZ_FOWS01000005.1"/>
</dbReference>
<gene>
    <name evidence="1" type="ORF">MINT15_06920</name>
</gene>
<organism evidence="1 2">
    <name type="scientific">Saccharomonospora viridis</name>
    <dbReference type="NCBI Taxonomy" id="1852"/>
    <lineage>
        <taxon>Bacteria</taxon>
        <taxon>Bacillati</taxon>
        <taxon>Actinomycetota</taxon>
        <taxon>Actinomycetes</taxon>
        <taxon>Pseudonocardiales</taxon>
        <taxon>Pseudonocardiaceae</taxon>
        <taxon>Saccharomonospora</taxon>
    </lineage>
</organism>
<name>A0A837DE53_9PSEU</name>
<proteinExistence type="predicted"/>
<sequence length="224" mass="23871">MELPATSLTDPAWLADDLRRARRLHGPAGPVVLGTIRWYSASSVLVAPALEPWVHTGVARDPALDAVTFDITDDGRFLDAYSTRTLGPAPGELAAALVRTIDAVVTAFSRASGASPRALWAIAIDSIANRLLWAGSTTGDADAAKRSAEELAEHMAHAAHDVPGCVWNGSPRPRFTTVGGRLVVRRSSCCLVYEAPATLGAKCVSCPRQTPTERERRLRTLLGP</sequence>
<dbReference type="EMBL" id="JRZE01000002">
    <property type="protein sequence ID" value="KHF45475.1"/>
    <property type="molecule type" value="Genomic_DNA"/>
</dbReference>
<reference evidence="1 2" key="1">
    <citation type="submission" date="2014-10" db="EMBL/GenBank/DDBJ databases">
        <title>Genome sequence of Micropolyspora internatus JCM3315.</title>
        <authorList>
            <person name="Shin S.-K."/>
            <person name="Yi H."/>
        </authorList>
    </citation>
    <scope>NUCLEOTIDE SEQUENCE [LARGE SCALE GENOMIC DNA]</scope>
    <source>
        <strain evidence="1 2">JCM 3315</strain>
    </source>
</reference>
<dbReference type="OrthoDB" id="3290158at2"/>
<accession>A0A837DE53</accession>
<evidence type="ECO:0000313" key="1">
    <source>
        <dbReference type="EMBL" id="KHF45475.1"/>
    </source>
</evidence>
<protein>
    <submittedName>
        <fullName evidence="1">Fe-S oxidoreductase</fullName>
    </submittedName>
</protein>
<dbReference type="Proteomes" id="UP000030848">
    <property type="component" value="Unassembled WGS sequence"/>
</dbReference>
<comment type="caution">
    <text evidence="1">The sequence shown here is derived from an EMBL/GenBank/DDBJ whole genome shotgun (WGS) entry which is preliminary data.</text>
</comment>
<dbReference type="AlphaFoldDB" id="A0A837DE53"/>
<evidence type="ECO:0000313" key="2">
    <source>
        <dbReference type="Proteomes" id="UP000030848"/>
    </source>
</evidence>